<evidence type="ECO:0000313" key="1">
    <source>
        <dbReference type="EMBL" id="TCJ23043.1"/>
    </source>
</evidence>
<name>A0A4R1BYA3_9ACTN</name>
<keyword evidence="2" id="KW-1185">Reference proteome</keyword>
<comment type="caution">
    <text evidence="1">The sequence shown here is derived from an EMBL/GenBank/DDBJ whole genome shotgun (WGS) entry which is preliminary data.</text>
</comment>
<organism evidence="1 2">
    <name type="scientific">Nocardioides jejuensis</name>
    <dbReference type="NCBI Taxonomy" id="2502782"/>
    <lineage>
        <taxon>Bacteria</taxon>
        <taxon>Bacillati</taxon>
        <taxon>Actinomycetota</taxon>
        <taxon>Actinomycetes</taxon>
        <taxon>Propionibacteriales</taxon>
        <taxon>Nocardioidaceae</taxon>
        <taxon>Nocardioides</taxon>
    </lineage>
</organism>
<sequence>MSRLTVDHELPRLVINYPTCSHCGNDVQIEDDAAWCDTCLVQWGSIEDGEISTPDENLEGSEVPCEIVEPDRRDGHEYDYNGEHWTIHPKQPCILPSGHEGEHLCPHDIETSPL</sequence>
<evidence type="ECO:0000313" key="2">
    <source>
        <dbReference type="Proteomes" id="UP000295453"/>
    </source>
</evidence>
<dbReference type="RefSeq" id="WP_131584376.1">
    <property type="nucleotide sequence ID" value="NZ_SJZJ01000019.1"/>
</dbReference>
<proteinExistence type="predicted"/>
<gene>
    <name evidence="1" type="ORF">EPD65_11820</name>
</gene>
<dbReference type="Proteomes" id="UP000295453">
    <property type="component" value="Unassembled WGS sequence"/>
</dbReference>
<dbReference type="AlphaFoldDB" id="A0A4R1BYA3"/>
<protein>
    <submittedName>
        <fullName evidence="1">Uncharacterized protein</fullName>
    </submittedName>
</protein>
<accession>A0A4R1BYA3</accession>
<reference evidence="1 2" key="1">
    <citation type="submission" date="2019-03" db="EMBL/GenBank/DDBJ databases">
        <authorList>
            <person name="Kim M.K.M."/>
        </authorList>
    </citation>
    <scope>NUCLEOTIDE SEQUENCE [LARGE SCALE GENOMIC DNA]</scope>
    <source>
        <strain evidence="1 2">18JY15-6</strain>
    </source>
</reference>
<dbReference type="EMBL" id="SJZJ01000019">
    <property type="protein sequence ID" value="TCJ23043.1"/>
    <property type="molecule type" value="Genomic_DNA"/>
</dbReference>
<dbReference type="OrthoDB" id="3787541at2"/>